<dbReference type="Gene3D" id="3.30.450.20">
    <property type="entry name" value="PAS domain"/>
    <property type="match status" value="1"/>
</dbReference>
<dbReference type="Gene3D" id="1.10.287.130">
    <property type="match status" value="1"/>
</dbReference>
<accession>A0A161Z8L3</accession>
<keyword evidence="5" id="KW-0812">Transmembrane</keyword>
<keyword evidence="5" id="KW-1133">Transmembrane helix</keyword>
<dbReference type="InterPro" id="IPR035965">
    <property type="entry name" value="PAS-like_dom_sf"/>
</dbReference>
<dbReference type="Pfam" id="PF08447">
    <property type="entry name" value="PAS_3"/>
    <property type="match status" value="1"/>
</dbReference>
<proteinExistence type="predicted"/>
<dbReference type="InterPro" id="IPR036097">
    <property type="entry name" value="HisK_dim/P_sf"/>
</dbReference>
<dbReference type="Pfam" id="PF02518">
    <property type="entry name" value="HATPase_c"/>
    <property type="match status" value="1"/>
</dbReference>
<comment type="caution">
    <text evidence="8">The sequence shown here is derived from an EMBL/GenBank/DDBJ whole genome shotgun (WGS) entry which is preliminary data.</text>
</comment>
<dbReference type="Gene3D" id="1.25.40.10">
    <property type="entry name" value="Tetratricopeptide repeat domain"/>
    <property type="match status" value="2"/>
</dbReference>
<dbReference type="InterPro" id="IPR003661">
    <property type="entry name" value="HisK_dim/P_dom"/>
</dbReference>
<dbReference type="EC" id="2.7.13.3" evidence="2"/>
<evidence type="ECO:0000313" key="8">
    <source>
        <dbReference type="EMBL" id="KZN64991.1"/>
    </source>
</evidence>
<evidence type="ECO:0000259" key="7">
    <source>
        <dbReference type="PROSITE" id="PS50113"/>
    </source>
</evidence>
<dbReference type="InterPro" id="IPR005467">
    <property type="entry name" value="His_kinase_dom"/>
</dbReference>
<dbReference type="InterPro" id="IPR036890">
    <property type="entry name" value="HATPase_C_sf"/>
</dbReference>
<evidence type="ECO:0000256" key="3">
    <source>
        <dbReference type="ARBA" id="ARBA00022553"/>
    </source>
</evidence>
<dbReference type="PROSITE" id="PS50005">
    <property type="entry name" value="TPR"/>
    <property type="match status" value="1"/>
</dbReference>
<dbReference type="PATRIC" id="fig|1365257.3.peg.3071"/>
<dbReference type="NCBIfam" id="TIGR00229">
    <property type="entry name" value="sensory_box"/>
    <property type="match status" value="1"/>
</dbReference>
<dbReference type="InterPro" id="IPR011990">
    <property type="entry name" value="TPR-like_helical_dom_sf"/>
</dbReference>
<evidence type="ECO:0000256" key="5">
    <source>
        <dbReference type="SAM" id="Phobius"/>
    </source>
</evidence>
<reference evidence="8 9" key="1">
    <citation type="submission" date="2013-07" db="EMBL/GenBank/DDBJ databases">
        <title>Comparative Genomic and Metabolomic Analysis of Twelve Strains of Pseudoalteromonas luteoviolacea.</title>
        <authorList>
            <person name="Vynne N.G."/>
            <person name="Mansson M."/>
            <person name="Gram L."/>
        </authorList>
    </citation>
    <scope>NUCLEOTIDE SEQUENCE [LARGE SCALE GENOMIC DNA]</scope>
    <source>
        <strain evidence="8 9">S4060-1</strain>
    </source>
</reference>
<keyword evidence="5" id="KW-0472">Membrane</keyword>
<evidence type="ECO:0000256" key="2">
    <source>
        <dbReference type="ARBA" id="ARBA00012438"/>
    </source>
</evidence>
<evidence type="ECO:0000256" key="4">
    <source>
        <dbReference type="PROSITE-ProRule" id="PRU00339"/>
    </source>
</evidence>
<organism evidence="8 9">
    <name type="scientific">Pseudoalteromonas luteoviolacea S4060-1</name>
    <dbReference type="NCBI Taxonomy" id="1365257"/>
    <lineage>
        <taxon>Bacteria</taxon>
        <taxon>Pseudomonadati</taxon>
        <taxon>Pseudomonadota</taxon>
        <taxon>Gammaproteobacteria</taxon>
        <taxon>Alteromonadales</taxon>
        <taxon>Pseudoalteromonadaceae</taxon>
        <taxon>Pseudoalteromonas</taxon>
    </lineage>
</organism>
<keyword evidence="3" id="KW-0597">Phosphoprotein</keyword>
<dbReference type="SUPFAM" id="SSF47384">
    <property type="entry name" value="Homodimeric domain of signal transducing histidine kinase"/>
    <property type="match status" value="1"/>
</dbReference>
<dbReference type="AlphaFoldDB" id="A0A161Z8L3"/>
<dbReference type="SUPFAM" id="SSF55785">
    <property type="entry name" value="PYP-like sensor domain (PAS domain)"/>
    <property type="match status" value="1"/>
</dbReference>
<dbReference type="InterPro" id="IPR004358">
    <property type="entry name" value="Sig_transdc_His_kin-like_C"/>
</dbReference>
<dbReference type="InterPro" id="IPR001610">
    <property type="entry name" value="PAC"/>
</dbReference>
<dbReference type="CDD" id="cd00130">
    <property type="entry name" value="PAS"/>
    <property type="match status" value="1"/>
</dbReference>
<feature type="transmembrane region" description="Helical" evidence="5">
    <location>
        <begin position="499"/>
        <end position="518"/>
    </location>
</feature>
<dbReference type="InterPro" id="IPR019734">
    <property type="entry name" value="TPR_rpt"/>
</dbReference>
<dbReference type="PANTHER" id="PTHR43065:SF47">
    <property type="match status" value="1"/>
</dbReference>
<dbReference type="Pfam" id="PF13424">
    <property type="entry name" value="TPR_12"/>
    <property type="match status" value="1"/>
</dbReference>
<dbReference type="CDD" id="cd00075">
    <property type="entry name" value="HATPase"/>
    <property type="match status" value="1"/>
</dbReference>
<dbReference type="SUPFAM" id="SSF48452">
    <property type="entry name" value="TPR-like"/>
    <property type="match status" value="3"/>
</dbReference>
<keyword evidence="4" id="KW-0802">TPR repeat</keyword>
<dbReference type="SUPFAM" id="SSF55874">
    <property type="entry name" value="ATPase domain of HSP90 chaperone/DNA topoisomerase II/histidine kinase"/>
    <property type="match status" value="1"/>
</dbReference>
<dbReference type="PANTHER" id="PTHR43065">
    <property type="entry name" value="SENSOR HISTIDINE KINASE"/>
    <property type="match status" value="1"/>
</dbReference>
<dbReference type="PROSITE" id="PS50109">
    <property type="entry name" value="HIS_KIN"/>
    <property type="match status" value="1"/>
</dbReference>
<sequence length="948" mass="106328">MVVFAVGGSGRTMLSSNPIIKSLLLILSLFLSVESCLARTQNSVEAMHNAIERSEGTAKVAAIIEFVKVHYHFDTEASIKHGEAGLKLLDRFANETQASKLHSYLAKAYFAFGDLSRANELAKTALAIAQQSNNAEGQVLALLINADIESRRNNLESANLLTESAISLATSIGHESHLATAYRISGNLNSKIKDYQAALADYLYSLDLFQKLNKLSGVASLHQRLASLYRKMGLYEKVLLHKNQAIDNALALNDERNLAIYYSNMGTYLEEVSDYERSIEMHNKSLHLKEKLGYELGVIHTYNRLGSVYRLVGDYRKAEESLLNALALKKTLDRPDPNVSTFLDLGRLYIKTGQLALAEDYLLKSIPLYQGSRWEDRIAEIHHAFAKLHLQRNHAKQAIQSYLLAIDVAKAHERDAWLIEYYAELSSIFEEQGEIGQALEYLKAHNELKSKWDTINNQYQIRALSIEFDVAEQKREIANLTQQNQIKDLELKQQATRQLFIFISLLLVFSILSFAYFWRSKNKQLKVKQTALKLVSDAKERLAFALWGSGDELWDWDLQSGVITRDNQARDLRLPNEYIGTDLEKIKSVVHPDDFAHLQECFSLHLQGEIDFYEVSYRVMTQTGDWLWVLDRGKVTARDEDGAALRVSGTIKDISQIKASELALAELNATLEQRVEERTISLQQSRDELASTLDELTTTQSSLLEAQKMASLGRLVTGVSHELNTPLGNSVTASSVLQEELAVFKEKLEASKLTLSDTKSFIEVSLSGTQLIESNIGRAAQLVKRFKHASVHEYVSSATTVQLKEFIHAMVTHNVKGAGLSVDIDCHEEIHVNCDTQALGEVFEDLCKNSLQHGFKNKSGTIHIGVHADDDGLQLAFSDDGVGMDSEARPHIFEPFFTTSRSEGNVGLGLYMIFNLMNFVLDGQINYRDSPEQGVTFDITLPLSIIQR</sequence>
<dbReference type="SMART" id="SM00028">
    <property type="entry name" value="TPR"/>
    <property type="match status" value="8"/>
</dbReference>
<evidence type="ECO:0000313" key="9">
    <source>
        <dbReference type="Proteomes" id="UP000076661"/>
    </source>
</evidence>
<dbReference type="InterPro" id="IPR003594">
    <property type="entry name" value="HATPase_dom"/>
</dbReference>
<dbReference type="PROSITE" id="PS50113">
    <property type="entry name" value="PAC"/>
    <property type="match status" value="1"/>
</dbReference>
<dbReference type="InterPro" id="IPR013655">
    <property type="entry name" value="PAS_fold_3"/>
</dbReference>
<comment type="catalytic activity">
    <reaction evidence="1">
        <text>ATP + protein L-histidine = ADP + protein N-phospho-L-histidine.</text>
        <dbReference type="EC" id="2.7.13.3"/>
    </reaction>
</comment>
<evidence type="ECO:0000259" key="6">
    <source>
        <dbReference type="PROSITE" id="PS50109"/>
    </source>
</evidence>
<dbReference type="PRINTS" id="PR00344">
    <property type="entry name" value="BCTRLSENSOR"/>
</dbReference>
<gene>
    <name evidence="8" type="ORF">N478_03010</name>
</gene>
<dbReference type="Gene3D" id="3.30.565.10">
    <property type="entry name" value="Histidine kinase-like ATPase, C-terminal domain"/>
    <property type="match status" value="1"/>
</dbReference>
<dbReference type="Proteomes" id="UP000076661">
    <property type="component" value="Unassembled WGS sequence"/>
</dbReference>
<dbReference type="InterPro" id="IPR000700">
    <property type="entry name" value="PAS-assoc_C"/>
</dbReference>
<dbReference type="SMART" id="SM00086">
    <property type="entry name" value="PAC"/>
    <property type="match status" value="1"/>
</dbReference>
<dbReference type="CDD" id="cd00082">
    <property type="entry name" value="HisKA"/>
    <property type="match status" value="1"/>
</dbReference>
<dbReference type="Pfam" id="PF13181">
    <property type="entry name" value="TPR_8"/>
    <property type="match status" value="1"/>
</dbReference>
<name>A0A161Z8L3_9GAMM</name>
<feature type="domain" description="Histidine kinase" evidence="6">
    <location>
        <begin position="718"/>
        <end position="945"/>
    </location>
</feature>
<dbReference type="EMBL" id="AUXX01000023">
    <property type="protein sequence ID" value="KZN64991.1"/>
    <property type="molecule type" value="Genomic_DNA"/>
</dbReference>
<evidence type="ECO:0000256" key="1">
    <source>
        <dbReference type="ARBA" id="ARBA00000085"/>
    </source>
</evidence>
<dbReference type="InterPro" id="IPR000014">
    <property type="entry name" value="PAS"/>
</dbReference>
<dbReference type="SMART" id="SM00387">
    <property type="entry name" value="HATPase_c"/>
    <property type="match status" value="1"/>
</dbReference>
<feature type="domain" description="PAC" evidence="7">
    <location>
        <begin position="613"/>
        <end position="666"/>
    </location>
</feature>
<feature type="repeat" description="TPR" evidence="4">
    <location>
        <begin position="299"/>
        <end position="332"/>
    </location>
</feature>
<dbReference type="GO" id="GO:0000155">
    <property type="term" value="F:phosphorelay sensor kinase activity"/>
    <property type="evidence" value="ECO:0007669"/>
    <property type="project" value="InterPro"/>
</dbReference>
<protein>
    <recommendedName>
        <fullName evidence="2">histidine kinase</fullName>
        <ecNumber evidence="2">2.7.13.3</ecNumber>
    </recommendedName>
</protein>